<dbReference type="SUPFAM" id="SSF54909">
    <property type="entry name" value="Dimeric alpha+beta barrel"/>
    <property type="match status" value="1"/>
</dbReference>
<gene>
    <name evidence="1" type="ORF">DB88DRAFT_219488</name>
</gene>
<protein>
    <recommendedName>
        <fullName evidence="3">YCII-related domain-containing protein</fullName>
    </recommendedName>
</protein>
<dbReference type="PANTHER" id="PTHR33606">
    <property type="entry name" value="PROTEIN YCII"/>
    <property type="match status" value="1"/>
</dbReference>
<sequence>MPFITSAASLRRLPLFFAYCPDKAGMLSKRMEVRPTHLARWSEEKDKGYGEFGSGYKPLNPSSSGGLEIDGSLMIFRAETVEKAWEKIKTDVYWTEGIWDQDKVVVREFLENPVFNDQA</sequence>
<dbReference type="Gene3D" id="3.30.70.1060">
    <property type="entry name" value="Dimeric alpha+beta barrel"/>
    <property type="match status" value="1"/>
</dbReference>
<organism evidence="1 2">
    <name type="scientific">Papiliotrema laurentii</name>
    <name type="common">Cryptococcus laurentii</name>
    <dbReference type="NCBI Taxonomy" id="5418"/>
    <lineage>
        <taxon>Eukaryota</taxon>
        <taxon>Fungi</taxon>
        <taxon>Dikarya</taxon>
        <taxon>Basidiomycota</taxon>
        <taxon>Agaricomycotina</taxon>
        <taxon>Tremellomycetes</taxon>
        <taxon>Tremellales</taxon>
        <taxon>Rhynchogastremaceae</taxon>
        <taxon>Papiliotrema</taxon>
    </lineage>
</organism>
<dbReference type="InterPro" id="IPR011008">
    <property type="entry name" value="Dimeric_a/b-barrel"/>
</dbReference>
<dbReference type="Proteomes" id="UP001182556">
    <property type="component" value="Unassembled WGS sequence"/>
</dbReference>
<evidence type="ECO:0000313" key="2">
    <source>
        <dbReference type="Proteomes" id="UP001182556"/>
    </source>
</evidence>
<name>A0AAD9L7W9_PAPLA</name>
<dbReference type="PANTHER" id="PTHR33606:SF3">
    <property type="entry name" value="PROTEIN YCII"/>
    <property type="match status" value="1"/>
</dbReference>
<dbReference type="EMBL" id="JAODAN010000003">
    <property type="protein sequence ID" value="KAK1925927.1"/>
    <property type="molecule type" value="Genomic_DNA"/>
</dbReference>
<proteinExistence type="predicted"/>
<comment type="caution">
    <text evidence="1">The sequence shown here is derived from an EMBL/GenBank/DDBJ whole genome shotgun (WGS) entry which is preliminary data.</text>
</comment>
<evidence type="ECO:0000313" key="1">
    <source>
        <dbReference type="EMBL" id="KAK1925927.1"/>
    </source>
</evidence>
<accession>A0AAD9L7W9</accession>
<dbReference type="AlphaFoldDB" id="A0AAD9L7W9"/>
<reference evidence="1" key="1">
    <citation type="submission" date="2023-02" db="EMBL/GenBank/DDBJ databases">
        <title>Identification and recombinant expression of a fungal hydrolase from Papiliotrema laurentii that hydrolyzes apple cutin and clears colloidal polyester polyurethane.</title>
        <authorList>
            <consortium name="DOE Joint Genome Institute"/>
            <person name="Roman V.A."/>
            <person name="Bojanowski C."/>
            <person name="Crable B.R."/>
            <person name="Wagner D.N."/>
            <person name="Hung C.S."/>
            <person name="Nadeau L.J."/>
            <person name="Schratz L."/>
            <person name="Haridas S."/>
            <person name="Pangilinan J."/>
            <person name="Lipzen A."/>
            <person name="Na H."/>
            <person name="Yan M."/>
            <person name="Ng V."/>
            <person name="Grigoriev I.V."/>
            <person name="Spatafora J.W."/>
            <person name="Barlow D."/>
            <person name="Biffinger J."/>
            <person name="Kelley-Loughnane N."/>
            <person name="Varaljay V.A."/>
            <person name="Crookes-Goodson W.J."/>
        </authorList>
    </citation>
    <scope>NUCLEOTIDE SEQUENCE</scope>
    <source>
        <strain evidence="1">5307AH</strain>
    </source>
</reference>
<dbReference type="InterPro" id="IPR051807">
    <property type="entry name" value="Sec-metab_biosynth-assoc"/>
</dbReference>
<keyword evidence="2" id="KW-1185">Reference proteome</keyword>
<evidence type="ECO:0008006" key="3">
    <source>
        <dbReference type="Google" id="ProtNLM"/>
    </source>
</evidence>